<organism evidence="3">
    <name type="scientific">Rathayibacter iranicus</name>
    <dbReference type="NCBI Taxonomy" id="59737"/>
    <lineage>
        <taxon>Bacteria</taxon>
        <taxon>Bacillati</taxon>
        <taxon>Actinomycetota</taxon>
        <taxon>Actinomycetes</taxon>
        <taxon>Micrococcales</taxon>
        <taxon>Microbacteriaceae</taxon>
        <taxon>Rathayibacter</taxon>
    </lineage>
</organism>
<evidence type="ECO:0000313" key="3">
    <source>
        <dbReference type="EMBL" id="QFF92415.1"/>
    </source>
</evidence>
<gene>
    <name evidence="3" type="primary">tunS</name>
</gene>
<dbReference type="EMBL" id="MH813486">
    <property type="protein sequence ID" value="QFF92399.1"/>
    <property type="molecule type" value="Genomic_DNA"/>
</dbReference>
<evidence type="ECO:0000313" key="2">
    <source>
        <dbReference type="EMBL" id="QFF92399.1"/>
    </source>
</evidence>
<dbReference type="AlphaFoldDB" id="A0A5J6SH00"/>
<evidence type="ECO:0000256" key="1">
    <source>
        <dbReference type="SAM" id="MobiDB-lite"/>
    </source>
</evidence>
<feature type="compositionally biased region" description="Basic and acidic residues" evidence="1">
    <location>
        <begin position="1"/>
        <end position="10"/>
    </location>
</feature>
<proteinExistence type="predicted"/>
<name>A0A5J6SH00_9MICO</name>
<protein>
    <submittedName>
        <fullName evidence="3">Uncharacterized protein</fullName>
    </submittedName>
</protein>
<feature type="region of interest" description="Disordered" evidence="1">
    <location>
        <begin position="100"/>
        <end position="122"/>
    </location>
</feature>
<sequence length="122" mass="13340">MLSRAHKDTEMVPSAPAWATTSQANNQERSVVVQFIRHGHDMPGGSLSAGGADQVGAVLASFRPPARGVLLLTRASECGAYREKSGRKHRDRRLNWRGLYGKLDEGNTAPRKTDQIRTGSTR</sequence>
<accession>A0A5J6SH00</accession>
<feature type="region of interest" description="Disordered" evidence="1">
    <location>
        <begin position="1"/>
        <end position="22"/>
    </location>
</feature>
<dbReference type="EMBL" id="MH813487">
    <property type="protein sequence ID" value="QFF92415.1"/>
    <property type="molecule type" value="Genomic_DNA"/>
</dbReference>
<reference evidence="3" key="1">
    <citation type="submission" date="2018-08" db="EMBL/GenBank/DDBJ databases">
        <title>Conservation of the tunicamycin-related biosynthetic gene cluster in the select agent Rathayibacter toxicus, and its identification in other Rathayibacter species.</title>
        <authorList>
            <person name="Tancos M.A."/>
            <person name="Sechler A.J."/>
            <person name="Davis E.W.Jr."/>
            <person name="Chang J.H."/>
            <person name="Rogers E.E."/>
        </authorList>
    </citation>
    <scope>NUCLEOTIDE SEQUENCE</scope>
    <source>
        <strain evidence="3">FH164</strain>
        <strain evidence="2">FH176</strain>
    </source>
</reference>